<evidence type="ECO:0000313" key="3">
    <source>
        <dbReference type="EMBL" id="ACV61894.1"/>
    </source>
</evidence>
<organism evidence="3 4">
    <name type="scientific">Desulfofarcimen acetoxidans (strain ATCC 49208 / DSM 771 / KCTC 5769 / VKM B-1644 / 5575)</name>
    <name type="common">Desulfotomaculum acetoxidans</name>
    <dbReference type="NCBI Taxonomy" id="485916"/>
    <lineage>
        <taxon>Bacteria</taxon>
        <taxon>Bacillati</taxon>
        <taxon>Bacillota</taxon>
        <taxon>Clostridia</taxon>
        <taxon>Eubacteriales</taxon>
        <taxon>Peptococcaceae</taxon>
        <taxon>Desulfofarcimen</taxon>
    </lineage>
</organism>
<accession>C8W3C7</accession>
<proteinExistence type="predicted"/>
<evidence type="ECO:0000259" key="2">
    <source>
        <dbReference type="Pfam" id="PF00793"/>
    </source>
</evidence>
<dbReference type="STRING" id="485916.Dtox_1008"/>
<dbReference type="Gene3D" id="3.30.70.1140">
    <property type="entry name" value="Phospho-2-dehydro-3-deoxyheptonate aldolase, domain 1"/>
    <property type="match status" value="1"/>
</dbReference>
<dbReference type="NCBIfam" id="TIGR01361">
    <property type="entry name" value="DAHP_synth_Bsub"/>
    <property type="match status" value="1"/>
</dbReference>
<evidence type="ECO:0000313" key="4">
    <source>
        <dbReference type="Proteomes" id="UP000002217"/>
    </source>
</evidence>
<keyword evidence="4" id="KW-1185">Reference proteome</keyword>
<dbReference type="GO" id="GO:0016832">
    <property type="term" value="F:aldehyde-lyase activity"/>
    <property type="evidence" value="ECO:0007669"/>
    <property type="project" value="InterPro"/>
</dbReference>
<dbReference type="InterPro" id="IPR006218">
    <property type="entry name" value="DAHP1/KDSA"/>
</dbReference>
<dbReference type="eggNOG" id="COG2876">
    <property type="taxonomic scope" value="Bacteria"/>
</dbReference>
<keyword evidence="1 3" id="KW-0808">Transferase</keyword>
<dbReference type="AlphaFoldDB" id="C8W3C7"/>
<evidence type="ECO:0000256" key="1">
    <source>
        <dbReference type="ARBA" id="ARBA00022679"/>
    </source>
</evidence>
<dbReference type="Proteomes" id="UP000002217">
    <property type="component" value="Chromosome"/>
</dbReference>
<dbReference type="Gene3D" id="3.20.20.70">
    <property type="entry name" value="Aldolase class I"/>
    <property type="match status" value="1"/>
</dbReference>
<protein>
    <submittedName>
        <fullName evidence="3">Phospho-2-dehydro-3-deoxyheptonate aldolase</fullName>
        <ecNumber evidence="3">2.5.1.54</ecNumber>
    </submittedName>
</protein>
<dbReference type="PANTHER" id="PTHR43018">
    <property type="entry name" value="PHOSPHO-2-DEHYDRO-3-DEOXYHEPTONATE ALDOLASE"/>
    <property type="match status" value="1"/>
</dbReference>
<dbReference type="HOGENOM" id="CLU_062599_0_0_9"/>
<dbReference type="EC" id="2.5.1.54" evidence="3"/>
<dbReference type="Pfam" id="PF00793">
    <property type="entry name" value="DAHP_synth_1"/>
    <property type="match status" value="1"/>
</dbReference>
<dbReference type="InterPro" id="IPR006268">
    <property type="entry name" value="DAHP_syn_2"/>
</dbReference>
<dbReference type="InterPro" id="IPR052899">
    <property type="entry name" value="Class-I_DAHP_synthase"/>
</dbReference>
<dbReference type="GO" id="GO:0003849">
    <property type="term" value="F:3-deoxy-7-phosphoheptulonate synthase activity"/>
    <property type="evidence" value="ECO:0007669"/>
    <property type="project" value="UniProtKB-EC"/>
</dbReference>
<dbReference type="SUPFAM" id="SSF51569">
    <property type="entry name" value="Aldolase"/>
    <property type="match status" value="1"/>
</dbReference>
<dbReference type="KEGG" id="dae:Dtox_1008"/>
<dbReference type="EMBL" id="CP001720">
    <property type="protein sequence ID" value="ACV61894.1"/>
    <property type="molecule type" value="Genomic_DNA"/>
</dbReference>
<dbReference type="PANTHER" id="PTHR43018:SF2">
    <property type="entry name" value="PHOSPHO-2-DEHYDRO-3-DEOXYHEPTONATE ALDOLASE"/>
    <property type="match status" value="1"/>
</dbReference>
<dbReference type="InterPro" id="IPR013785">
    <property type="entry name" value="Aldolase_TIM"/>
</dbReference>
<feature type="domain" description="DAHP synthetase I/KDSA" evidence="2">
    <location>
        <begin position="87"/>
        <end position="320"/>
    </location>
</feature>
<sequence length="350" mass="38129">MLIEFNRFAPEKDIDLVLGRLNDEGVLAFRTRSNMNPVIVSTLKVDGLKKLNIEGVASVQRVVEVSTPFKLASRAFKKTDTVVKVDNLEIGGDKIHVMAGPCAVESREQLLKTAHTVKACGATFLRGGAFKPRTSPYSFQGLNEDGLKFLAEARTLTGLKIVTEVMDTRSVQLVAKYADVLQIGARNMQNFDLLKEVGRVSKPVLLKRGANATIEEFLAAAEYVLAGGNEDVILCERGVRGVNEFTRYTLDIAAVPVLKKLTHLPVVVDPSHATGHWNYVEPMAMASLAAGADGLIIEVHPEPEKALCDGAQSLTPKNFTVLMLRLAGLQNSVCRDLAVPDMHLQQLDIS</sequence>
<reference evidence="3 4" key="1">
    <citation type="journal article" date="2009" name="Stand. Genomic Sci.">
        <title>Complete genome sequence of Desulfotomaculum acetoxidans type strain (5575).</title>
        <authorList>
            <person name="Spring S."/>
            <person name="Lapidus A."/>
            <person name="Schroder M."/>
            <person name="Gleim D."/>
            <person name="Sims D."/>
            <person name="Meincke L."/>
            <person name="Glavina Del Rio T."/>
            <person name="Tice H."/>
            <person name="Copeland A."/>
            <person name="Cheng J.F."/>
            <person name="Lucas S."/>
            <person name="Chen F."/>
            <person name="Nolan M."/>
            <person name="Bruce D."/>
            <person name="Goodwin L."/>
            <person name="Pitluck S."/>
            <person name="Ivanova N."/>
            <person name="Mavromatis K."/>
            <person name="Mikhailova N."/>
            <person name="Pati A."/>
            <person name="Chen A."/>
            <person name="Palaniappan K."/>
            <person name="Land M."/>
            <person name="Hauser L."/>
            <person name="Chang Y.J."/>
            <person name="Jeffries C.D."/>
            <person name="Chain P."/>
            <person name="Saunders E."/>
            <person name="Brettin T."/>
            <person name="Detter J.C."/>
            <person name="Goker M."/>
            <person name="Bristow J."/>
            <person name="Eisen J.A."/>
            <person name="Markowitz V."/>
            <person name="Hugenholtz P."/>
            <person name="Kyrpides N.C."/>
            <person name="Klenk H.P."/>
            <person name="Han C."/>
        </authorList>
    </citation>
    <scope>NUCLEOTIDE SEQUENCE [LARGE SCALE GENOMIC DNA]</scope>
    <source>
        <strain evidence="4">ATCC 49208 / DSM 771 / VKM B-1644</strain>
    </source>
</reference>
<name>C8W3C7_DESAS</name>
<dbReference type="NCBIfam" id="NF009239">
    <property type="entry name" value="PRK12595.1"/>
    <property type="match status" value="1"/>
</dbReference>
<dbReference type="GO" id="GO:0009073">
    <property type="term" value="P:aromatic amino acid family biosynthetic process"/>
    <property type="evidence" value="ECO:0007669"/>
    <property type="project" value="InterPro"/>
</dbReference>
<gene>
    <name evidence="3" type="ordered locus">Dtox_1008</name>
</gene>
<dbReference type="OrthoDB" id="9780456at2"/>
<dbReference type="RefSeq" id="WP_015756609.1">
    <property type="nucleotide sequence ID" value="NC_013216.1"/>
</dbReference>
<dbReference type="NCBIfam" id="NF006421">
    <property type="entry name" value="PRK08673.1"/>
    <property type="match status" value="1"/>
</dbReference>